<dbReference type="PANTHER" id="PTHR30469:SF15">
    <property type="entry name" value="HLYD FAMILY OF SECRETION PROTEINS"/>
    <property type="match status" value="1"/>
</dbReference>
<evidence type="ECO:0000313" key="6">
    <source>
        <dbReference type="EMBL" id="SDK21999.1"/>
    </source>
</evidence>
<dbReference type="Proteomes" id="UP000198510">
    <property type="component" value="Unassembled WGS sequence"/>
</dbReference>
<protein>
    <submittedName>
        <fullName evidence="6">RND family efflux transporter, MFP subunit</fullName>
    </submittedName>
</protein>
<evidence type="ECO:0000313" key="7">
    <source>
        <dbReference type="Proteomes" id="UP000198510"/>
    </source>
</evidence>
<dbReference type="STRING" id="1075417.SAMN05421823_102174"/>
<dbReference type="InterPro" id="IPR058637">
    <property type="entry name" value="YknX-like_C"/>
</dbReference>
<dbReference type="PANTHER" id="PTHR30469">
    <property type="entry name" value="MULTIDRUG RESISTANCE PROTEIN MDTA"/>
    <property type="match status" value="1"/>
</dbReference>
<reference evidence="6 7" key="1">
    <citation type="submission" date="2016-10" db="EMBL/GenBank/DDBJ databases">
        <authorList>
            <person name="de Groot N.N."/>
        </authorList>
    </citation>
    <scope>NUCLEOTIDE SEQUENCE [LARGE SCALE GENOMIC DNA]</scope>
    <source>
        <strain evidence="6 7">DSM 25186</strain>
    </source>
</reference>
<evidence type="ECO:0000259" key="5">
    <source>
        <dbReference type="Pfam" id="PF25989"/>
    </source>
</evidence>
<proteinExistence type="inferred from homology"/>
<dbReference type="SUPFAM" id="SSF111369">
    <property type="entry name" value="HlyD-like secretion proteins"/>
    <property type="match status" value="1"/>
</dbReference>
<organism evidence="6 7">
    <name type="scientific">Catalinimonas alkaloidigena</name>
    <dbReference type="NCBI Taxonomy" id="1075417"/>
    <lineage>
        <taxon>Bacteria</taxon>
        <taxon>Pseudomonadati</taxon>
        <taxon>Bacteroidota</taxon>
        <taxon>Cytophagia</taxon>
        <taxon>Cytophagales</taxon>
        <taxon>Catalimonadaceae</taxon>
        <taxon>Catalinimonas</taxon>
    </lineage>
</organism>
<sequence>MKRILTIVALVVVVGLVAFRLINNKEKIDANNQVTEEQTKVAVNVAPVVNRLSEKNLKLVGTVTANQVIDIKSEVQGKITSLNVELGDYVKRGQVIARIDNRLQELSLDNAEQKLADAKQNLQRYKNLYEGGAATKAQLDQNQLAYDNAENQLAQARKQLSNAVVTAPISGYITQKPVEAGAFANLGTSLATIVDVSKLKVQLNVAERDVYALNEGDSVRISTTVYPGVTFHGTITFISPRGDEAHNYPVEISLQNQDKNPLKAGTYVDVAFNRQSQVPSLQIPRDALVGSIKDAQVYVVNNNVVTLKDITVGTDNGNYLEVLSGLQQGEQVVTTGQINLTDSAQVEVINQGAVTSAE</sequence>
<comment type="similarity">
    <text evidence="1">Belongs to the membrane fusion protein (MFP) (TC 8.A.1) family.</text>
</comment>
<dbReference type="InterPro" id="IPR058625">
    <property type="entry name" value="MdtA-like_BSH"/>
</dbReference>
<dbReference type="AlphaFoldDB" id="A0A1G9A3M8"/>
<dbReference type="GO" id="GO:1990281">
    <property type="term" value="C:efflux pump complex"/>
    <property type="evidence" value="ECO:0007669"/>
    <property type="project" value="TreeGrafter"/>
</dbReference>
<feature type="domain" description="YknX-like C-terminal permuted SH3-like" evidence="5">
    <location>
        <begin position="281"/>
        <end position="348"/>
    </location>
</feature>
<feature type="domain" description="Multidrug resistance protein MdtA-like barrel-sandwich hybrid" evidence="3">
    <location>
        <begin position="68"/>
        <end position="195"/>
    </location>
</feature>
<dbReference type="InterPro" id="IPR058792">
    <property type="entry name" value="Beta-barrel_RND_2"/>
</dbReference>
<dbReference type="Gene3D" id="2.40.420.20">
    <property type="match status" value="1"/>
</dbReference>
<dbReference type="Gene3D" id="2.40.30.170">
    <property type="match status" value="1"/>
</dbReference>
<feature type="coiled-coil region" evidence="2">
    <location>
        <begin position="101"/>
        <end position="166"/>
    </location>
</feature>
<dbReference type="Gene3D" id="1.10.287.470">
    <property type="entry name" value="Helix hairpin bin"/>
    <property type="match status" value="1"/>
</dbReference>
<accession>A0A1G9A3M8</accession>
<dbReference type="NCBIfam" id="TIGR01730">
    <property type="entry name" value="RND_mfp"/>
    <property type="match status" value="1"/>
</dbReference>
<dbReference type="Pfam" id="PF25917">
    <property type="entry name" value="BSH_RND"/>
    <property type="match status" value="1"/>
</dbReference>
<name>A0A1G9A3M8_9BACT</name>
<dbReference type="Pfam" id="PF25954">
    <property type="entry name" value="Beta-barrel_RND_2"/>
    <property type="match status" value="1"/>
</dbReference>
<dbReference type="Gene3D" id="2.40.50.100">
    <property type="match status" value="1"/>
</dbReference>
<evidence type="ECO:0000256" key="2">
    <source>
        <dbReference type="SAM" id="Coils"/>
    </source>
</evidence>
<feature type="domain" description="CusB-like beta-barrel" evidence="4">
    <location>
        <begin position="201"/>
        <end position="275"/>
    </location>
</feature>
<dbReference type="InterPro" id="IPR006143">
    <property type="entry name" value="RND_pump_MFP"/>
</dbReference>
<evidence type="ECO:0000259" key="3">
    <source>
        <dbReference type="Pfam" id="PF25917"/>
    </source>
</evidence>
<dbReference type="EMBL" id="FNFO01000002">
    <property type="protein sequence ID" value="SDK21999.1"/>
    <property type="molecule type" value="Genomic_DNA"/>
</dbReference>
<keyword evidence="2" id="KW-0175">Coiled coil</keyword>
<keyword evidence="7" id="KW-1185">Reference proteome</keyword>
<dbReference type="RefSeq" id="WP_089679622.1">
    <property type="nucleotide sequence ID" value="NZ_FNFO01000002.1"/>
</dbReference>
<dbReference type="GO" id="GO:0015562">
    <property type="term" value="F:efflux transmembrane transporter activity"/>
    <property type="evidence" value="ECO:0007669"/>
    <property type="project" value="TreeGrafter"/>
</dbReference>
<dbReference type="OrthoDB" id="9784685at2"/>
<evidence type="ECO:0000256" key="1">
    <source>
        <dbReference type="ARBA" id="ARBA00009477"/>
    </source>
</evidence>
<gene>
    <name evidence="6" type="ORF">SAMN05421823_102174</name>
</gene>
<evidence type="ECO:0000259" key="4">
    <source>
        <dbReference type="Pfam" id="PF25954"/>
    </source>
</evidence>
<dbReference type="Pfam" id="PF25989">
    <property type="entry name" value="YknX_C"/>
    <property type="match status" value="1"/>
</dbReference>